<organism evidence="2 3">
    <name type="scientific">Mycena rosella</name>
    <name type="common">Pink bonnet</name>
    <name type="synonym">Agaricus rosellus</name>
    <dbReference type="NCBI Taxonomy" id="1033263"/>
    <lineage>
        <taxon>Eukaryota</taxon>
        <taxon>Fungi</taxon>
        <taxon>Dikarya</taxon>
        <taxon>Basidiomycota</taxon>
        <taxon>Agaricomycotina</taxon>
        <taxon>Agaricomycetes</taxon>
        <taxon>Agaricomycetidae</taxon>
        <taxon>Agaricales</taxon>
        <taxon>Marasmiineae</taxon>
        <taxon>Mycenaceae</taxon>
        <taxon>Mycena</taxon>
    </lineage>
</organism>
<dbReference type="GO" id="GO:0005634">
    <property type="term" value="C:nucleus"/>
    <property type="evidence" value="ECO:0007669"/>
    <property type="project" value="TreeGrafter"/>
</dbReference>
<reference evidence="2" key="1">
    <citation type="submission" date="2023-03" db="EMBL/GenBank/DDBJ databases">
        <title>Massive genome expansion in bonnet fungi (Mycena s.s.) driven by repeated elements and novel gene families across ecological guilds.</title>
        <authorList>
            <consortium name="Lawrence Berkeley National Laboratory"/>
            <person name="Harder C.B."/>
            <person name="Miyauchi S."/>
            <person name="Viragh M."/>
            <person name="Kuo A."/>
            <person name="Thoen E."/>
            <person name="Andreopoulos B."/>
            <person name="Lu D."/>
            <person name="Skrede I."/>
            <person name="Drula E."/>
            <person name="Henrissat B."/>
            <person name="Morin E."/>
            <person name="Kohler A."/>
            <person name="Barry K."/>
            <person name="LaButti K."/>
            <person name="Morin E."/>
            <person name="Salamov A."/>
            <person name="Lipzen A."/>
            <person name="Mereny Z."/>
            <person name="Hegedus B."/>
            <person name="Baldrian P."/>
            <person name="Stursova M."/>
            <person name="Weitz H."/>
            <person name="Taylor A."/>
            <person name="Grigoriev I.V."/>
            <person name="Nagy L.G."/>
            <person name="Martin F."/>
            <person name="Kauserud H."/>
        </authorList>
    </citation>
    <scope>NUCLEOTIDE SEQUENCE</scope>
    <source>
        <strain evidence="2">CBHHK067</strain>
    </source>
</reference>
<dbReference type="Pfam" id="PF04641">
    <property type="entry name" value="Rtf2"/>
    <property type="match status" value="1"/>
</dbReference>
<dbReference type="CDD" id="cd16653">
    <property type="entry name" value="RING-like_Rtf2"/>
    <property type="match status" value="1"/>
</dbReference>
<sequence>MGNDGGSIADRRDLVRSKPKAEALDKANQTRARWNFCALSKRRLQEPIVSCALGKLYNKDAIIEFLLDRDAYGDGEQICGHIRSLKDVKTLTLAANPAPALPAAEPLERPQFVCPLTLKEMNGVMPFLYLRPCGCVFAVAALNAVRSAPPDGQADKDICPQCATKYSHALDCIPLNPAPEEEERLRDLLAAQRLLEPVKKSKKRKAAAAGADAAVEPPAKKVATASIATASNSLRSTLALEEAKRKAGMTDAVRALYTGKDTGRKETFMTMGTFTRYA</sequence>
<dbReference type="Proteomes" id="UP001221757">
    <property type="component" value="Unassembled WGS sequence"/>
</dbReference>
<dbReference type="AlphaFoldDB" id="A0AAD7E193"/>
<evidence type="ECO:0000313" key="3">
    <source>
        <dbReference type="Proteomes" id="UP001221757"/>
    </source>
</evidence>
<dbReference type="GO" id="GO:0006274">
    <property type="term" value="P:DNA replication termination"/>
    <property type="evidence" value="ECO:0007669"/>
    <property type="project" value="TreeGrafter"/>
</dbReference>
<comment type="similarity">
    <text evidence="1">Belongs to the rtf2 family.</text>
</comment>
<protein>
    <submittedName>
        <fullName evidence="2">Rtf2 RING-finger-domain-containing protein</fullName>
    </submittedName>
</protein>
<comment type="caution">
    <text evidence="2">The sequence shown here is derived from an EMBL/GenBank/DDBJ whole genome shotgun (WGS) entry which is preliminary data.</text>
</comment>
<dbReference type="InterPro" id="IPR027799">
    <property type="entry name" value="Rtf2_RING-finger"/>
</dbReference>
<dbReference type="PANTHER" id="PTHR12775">
    <property type="entry name" value="PROTEIN C20ORF43 HOMOLOG"/>
    <property type="match status" value="1"/>
</dbReference>
<accession>A0AAD7E193</accession>
<dbReference type="InterPro" id="IPR006735">
    <property type="entry name" value="Rtf2"/>
</dbReference>
<evidence type="ECO:0000256" key="1">
    <source>
        <dbReference type="ARBA" id="ARBA00009885"/>
    </source>
</evidence>
<keyword evidence="3" id="KW-1185">Reference proteome</keyword>
<dbReference type="PANTHER" id="PTHR12775:SF0">
    <property type="entry name" value="REPLICATION TERMINATION FACTOR 2"/>
    <property type="match status" value="1"/>
</dbReference>
<name>A0AAD7E193_MYCRO</name>
<evidence type="ECO:0000313" key="2">
    <source>
        <dbReference type="EMBL" id="KAJ7702464.1"/>
    </source>
</evidence>
<proteinExistence type="inferred from homology"/>
<dbReference type="EMBL" id="JARKIE010000015">
    <property type="protein sequence ID" value="KAJ7702464.1"/>
    <property type="molecule type" value="Genomic_DNA"/>
</dbReference>
<gene>
    <name evidence="2" type="ORF">B0H17DRAFT_1004559</name>
</gene>